<keyword evidence="3" id="KW-1185">Reference proteome</keyword>
<proteinExistence type="predicted"/>
<reference evidence="2 3" key="1">
    <citation type="journal article" date="2012" name="Nat. Biotechnol.">
        <title>Draft genome sequence of pigeonpea (Cajanus cajan), an orphan legume crop of resource-poor farmers.</title>
        <authorList>
            <person name="Varshney R.K."/>
            <person name="Chen W."/>
            <person name="Li Y."/>
            <person name="Bharti A.K."/>
            <person name="Saxena R.K."/>
            <person name="Schlueter J.A."/>
            <person name="Donoghue M.T."/>
            <person name="Azam S."/>
            <person name="Fan G."/>
            <person name="Whaley A.M."/>
            <person name="Farmer A.D."/>
            <person name="Sheridan J."/>
            <person name="Iwata A."/>
            <person name="Tuteja R."/>
            <person name="Penmetsa R.V."/>
            <person name="Wu W."/>
            <person name="Upadhyaya H.D."/>
            <person name="Yang S.P."/>
            <person name="Shah T."/>
            <person name="Saxena K.B."/>
            <person name="Michael T."/>
            <person name="McCombie W.R."/>
            <person name="Yang B."/>
            <person name="Zhang G."/>
            <person name="Yang H."/>
            <person name="Wang J."/>
            <person name="Spillane C."/>
            <person name="Cook D.R."/>
            <person name="May G.D."/>
            <person name="Xu X."/>
            <person name="Jackson S.A."/>
        </authorList>
    </citation>
    <scope>NUCLEOTIDE SEQUENCE [LARGE SCALE GENOMIC DNA]</scope>
    <source>
        <strain evidence="3">cv. Asha</strain>
    </source>
</reference>
<organism evidence="2 3">
    <name type="scientific">Cajanus cajan</name>
    <name type="common">Pigeon pea</name>
    <name type="synonym">Cajanus indicus</name>
    <dbReference type="NCBI Taxonomy" id="3821"/>
    <lineage>
        <taxon>Eukaryota</taxon>
        <taxon>Viridiplantae</taxon>
        <taxon>Streptophyta</taxon>
        <taxon>Embryophyta</taxon>
        <taxon>Tracheophyta</taxon>
        <taxon>Spermatophyta</taxon>
        <taxon>Magnoliopsida</taxon>
        <taxon>eudicotyledons</taxon>
        <taxon>Gunneridae</taxon>
        <taxon>Pentapetalae</taxon>
        <taxon>rosids</taxon>
        <taxon>fabids</taxon>
        <taxon>Fabales</taxon>
        <taxon>Fabaceae</taxon>
        <taxon>Papilionoideae</taxon>
        <taxon>50 kb inversion clade</taxon>
        <taxon>NPAAA clade</taxon>
        <taxon>indigoferoid/millettioid clade</taxon>
        <taxon>Phaseoleae</taxon>
        <taxon>Cajanus</taxon>
    </lineage>
</organism>
<evidence type="ECO:0000313" key="3">
    <source>
        <dbReference type="Proteomes" id="UP000075243"/>
    </source>
</evidence>
<protein>
    <submittedName>
        <fullName evidence="2">Retrovirus-related Pol polyprotein from transposon TNT 1-94</fullName>
    </submittedName>
</protein>
<feature type="domain" description="Reverse transcriptase Ty1/copia-type" evidence="1">
    <location>
        <begin position="491"/>
        <end position="599"/>
    </location>
</feature>
<dbReference type="InterPro" id="IPR036322">
    <property type="entry name" value="WD40_repeat_dom_sf"/>
</dbReference>
<dbReference type="SUPFAM" id="SSF50978">
    <property type="entry name" value="WD40 repeat-like"/>
    <property type="match status" value="1"/>
</dbReference>
<dbReference type="PANTHER" id="PTHR47467">
    <property type="entry name" value="OS01G0867200 PROTEIN"/>
    <property type="match status" value="1"/>
</dbReference>
<gene>
    <name evidence="2" type="ORF">KK1_015910</name>
</gene>
<dbReference type="Gramene" id="C.cajan_15466.t">
    <property type="protein sequence ID" value="C.cajan_15466.t"/>
    <property type="gene ID" value="C.cajan_15466"/>
</dbReference>
<accession>A0A151T340</accession>
<dbReference type="AlphaFoldDB" id="A0A151T340"/>
<dbReference type="Gene3D" id="2.130.10.10">
    <property type="entry name" value="YVTN repeat-like/Quinoprotein amine dehydrogenase"/>
    <property type="match status" value="1"/>
</dbReference>
<dbReference type="InterPro" id="IPR013103">
    <property type="entry name" value="RVT_2"/>
</dbReference>
<dbReference type="InterPro" id="IPR015943">
    <property type="entry name" value="WD40/YVTN_repeat-like_dom_sf"/>
</dbReference>
<sequence>MLEAKCLKKAVVPSSLIEDPSPGSLQCTRLALRVSEDPSSCFVYIASGPHIYNLHIALGESSVSEGKDSLLIPEHTEVIASSLLNRCPHRSEIQSIALADEESCGYVMLGSVDSYGHLIVSKLDASGEDVDKLTYSALPHDNGIGEGSWSGLCFCPNQWSMTAVARSFCKTIDIYDQDIHIRTLRPLWYPTSINFLQNVVNGNQSSTLAITEGSQLTLWDLRMKENGGCVHRICGIPGDIFYAVCSSSNGNVAVGGVDRTVTIYDPRRWSALSRLVHCSKFEITGLSFSAIDPDYIYIQGVDYEVFCGQWKENKKVFSFRGDSNWLGFSKCSGKDVLAGWCDSGSIFIADVASKVDEVLTSELKSWYITKSLQSHICLKKQLDIIHENMIIFDKSSLSMKNKNNNKCHNCLKKDRTSTPKYSGATMASKGNDGSCSIVSKGIGKILMGMMVLKISNIWRSRWCGYRLWDPKESPPQRYENLVFFALIMEENINFLYIDIGYARNEYDSCVYHKKLLDYSYIYLVLYIDDMLIACKHPNKINKVKTQLSGECEMKNLGLARTILGMKIIQDWKAGRLCLSQKGYIEKVLERFGMLNANIVNKLLIAHFKLSAKMSQQKRKKEEFMSHVSYFNTIGSLIYVTICTKQDIGHAMSVVSCYMASLEKSYWQAMKWILKYLKDSMYFICNVTTRGDVLVEKITTFNNVMTKALPLIKFKHSLNLVGVTNVA</sequence>
<dbReference type="EMBL" id="CM003610">
    <property type="protein sequence ID" value="KYP61421.1"/>
    <property type="molecule type" value="Genomic_DNA"/>
</dbReference>
<dbReference type="PANTHER" id="PTHR47467:SF1">
    <property type="entry name" value="WD40 REPEAT-CONTAINING PROTEIN"/>
    <property type="match status" value="1"/>
</dbReference>
<dbReference type="Pfam" id="PF07727">
    <property type="entry name" value="RVT_2"/>
    <property type="match status" value="1"/>
</dbReference>
<evidence type="ECO:0000313" key="2">
    <source>
        <dbReference type="EMBL" id="KYP61421.1"/>
    </source>
</evidence>
<evidence type="ECO:0000259" key="1">
    <source>
        <dbReference type="Pfam" id="PF07727"/>
    </source>
</evidence>
<dbReference type="Proteomes" id="UP000075243">
    <property type="component" value="Chromosome 8"/>
</dbReference>
<name>A0A151T340_CAJCA</name>